<evidence type="ECO:0000313" key="1">
    <source>
        <dbReference type="EMBL" id="GGK08029.1"/>
    </source>
</evidence>
<dbReference type="RefSeq" id="WP_188985534.1">
    <property type="nucleotide sequence ID" value="NZ_BMPO01000010.1"/>
</dbReference>
<proteinExistence type="predicted"/>
<evidence type="ECO:0008006" key="3">
    <source>
        <dbReference type="Google" id="ProtNLM"/>
    </source>
</evidence>
<reference evidence="1" key="1">
    <citation type="journal article" date="2014" name="Int. J. Syst. Evol. Microbiol.">
        <title>Complete genome sequence of Corynebacterium casei LMG S-19264T (=DSM 44701T), isolated from a smear-ripened cheese.</title>
        <authorList>
            <consortium name="US DOE Joint Genome Institute (JGI-PGF)"/>
            <person name="Walter F."/>
            <person name="Albersmeier A."/>
            <person name="Kalinowski J."/>
            <person name="Ruckert C."/>
        </authorList>
    </citation>
    <scope>NUCLEOTIDE SEQUENCE</scope>
    <source>
        <strain evidence="1">JCM 30078</strain>
    </source>
</reference>
<protein>
    <recommendedName>
        <fullName evidence="3">FagA protein</fullName>
    </recommendedName>
</protein>
<organism evidence="1 2">
    <name type="scientific">Pseudomonas matsuisoli</name>
    <dbReference type="NCBI Taxonomy" id="1515666"/>
    <lineage>
        <taxon>Bacteria</taxon>
        <taxon>Pseudomonadati</taxon>
        <taxon>Pseudomonadota</taxon>
        <taxon>Gammaproteobacteria</taxon>
        <taxon>Pseudomonadales</taxon>
        <taxon>Pseudomonadaceae</taxon>
        <taxon>Pseudomonas</taxon>
    </lineage>
</organism>
<dbReference type="EMBL" id="BMPO01000010">
    <property type="protein sequence ID" value="GGK08029.1"/>
    <property type="molecule type" value="Genomic_DNA"/>
</dbReference>
<name>A0A917V157_9PSED</name>
<dbReference type="AlphaFoldDB" id="A0A917V157"/>
<evidence type="ECO:0000313" key="2">
    <source>
        <dbReference type="Proteomes" id="UP000635983"/>
    </source>
</evidence>
<keyword evidence="2" id="KW-1185">Reference proteome</keyword>
<sequence length="136" mass="16120">MDSQRKKPSLDHWHWLRTRVRCALPFSHGEDLIFARLNVETEAMVHCGQLDAWFAHEANFRLLHETALDLALPFAWRQQCLSRACRPIDVLEQLARDAAHRQRVSALSRRLAMTQLEQSLPLYSRHEARHHRQWRP</sequence>
<gene>
    <name evidence="1" type="ORF">GCM10009304_37730</name>
</gene>
<accession>A0A917V157</accession>
<reference evidence="1" key="2">
    <citation type="submission" date="2020-09" db="EMBL/GenBank/DDBJ databases">
        <authorList>
            <person name="Sun Q."/>
            <person name="Ohkuma M."/>
        </authorList>
    </citation>
    <scope>NUCLEOTIDE SEQUENCE</scope>
    <source>
        <strain evidence="1">JCM 30078</strain>
    </source>
</reference>
<comment type="caution">
    <text evidence="1">The sequence shown here is derived from an EMBL/GenBank/DDBJ whole genome shotgun (WGS) entry which is preliminary data.</text>
</comment>
<dbReference type="Proteomes" id="UP000635983">
    <property type="component" value="Unassembled WGS sequence"/>
</dbReference>